<name>A0A8C9Y484_SANLU</name>
<dbReference type="InterPro" id="IPR051249">
    <property type="entry name" value="NLRP_Inflammasome"/>
</dbReference>
<dbReference type="InterPro" id="IPR011029">
    <property type="entry name" value="DEATH-like_dom_sf"/>
</dbReference>
<dbReference type="GO" id="GO:0042981">
    <property type="term" value="P:regulation of apoptotic process"/>
    <property type="evidence" value="ECO:0007669"/>
    <property type="project" value="InterPro"/>
</dbReference>
<protein>
    <recommendedName>
        <fullName evidence="6">CARD domain-containing protein</fullName>
    </recommendedName>
</protein>
<accession>A0A8C9Y484</accession>
<evidence type="ECO:0000256" key="3">
    <source>
        <dbReference type="ARBA" id="ARBA00022588"/>
    </source>
</evidence>
<dbReference type="InterPro" id="IPR033516">
    <property type="entry name" value="CARD8/ASC/NALP1_CARD"/>
</dbReference>
<evidence type="ECO:0000259" key="6">
    <source>
        <dbReference type="PROSITE" id="PS50209"/>
    </source>
</evidence>
<dbReference type="Pfam" id="PF00619">
    <property type="entry name" value="CARD"/>
    <property type="match status" value="1"/>
</dbReference>
<comment type="subcellular location">
    <subcellularLocation>
        <location evidence="1">Cytoplasm</location>
        <location evidence="1">Cytosol</location>
    </subcellularLocation>
</comment>
<dbReference type="GeneTree" id="ENSGT01020000230697"/>
<reference evidence="7" key="2">
    <citation type="submission" date="2025-09" db="UniProtKB">
        <authorList>
            <consortium name="Ensembl"/>
        </authorList>
    </citation>
    <scope>IDENTIFICATION</scope>
</reference>
<dbReference type="Gene3D" id="1.10.533.10">
    <property type="entry name" value="Death Domain, Fas"/>
    <property type="match status" value="1"/>
</dbReference>
<dbReference type="FunFam" id="1.10.533.10:FF:000013">
    <property type="entry name" value="Apoptosis-associated speck-like protein containing a CARD"/>
    <property type="match status" value="1"/>
</dbReference>
<sequence length="105" mass="12107">NRGTPCEKGFKHFVDKHRIKLIEKVSNIPAILDELLRENVIQEDSYDKIRALPTSQEKMKELFSGPLEASGVQGKEMFYKILNKHESYLINDLETTEVPVIGEYN</sequence>
<feature type="domain" description="CARD" evidence="6">
    <location>
        <begin position="6"/>
        <end position="97"/>
    </location>
</feature>
<keyword evidence="5" id="KW-0395">Inflammatory response</keyword>
<dbReference type="PROSITE" id="PS50209">
    <property type="entry name" value="CARD"/>
    <property type="match status" value="1"/>
</dbReference>
<dbReference type="CDD" id="cd08330">
    <property type="entry name" value="CARD_ASC_NALP1"/>
    <property type="match status" value="1"/>
</dbReference>
<keyword evidence="8" id="KW-1185">Reference proteome</keyword>
<keyword evidence="3" id="KW-0399">Innate immunity</keyword>
<evidence type="ECO:0000256" key="1">
    <source>
        <dbReference type="ARBA" id="ARBA00004514"/>
    </source>
</evidence>
<keyword evidence="2" id="KW-0963">Cytoplasm</keyword>
<dbReference type="AlphaFoldDB" id="A0A8C9Y484"/>
<proteinExistence type="predicted"/>
<dbReference type="InterPro" id="IPR001315">
    <property type="entry name" value="CARD"/>
</dbReference>
<evidence type="ECO:0000256" key="2">
    <source>
        <dbReference type="ARBA" id="ARBA00022490"/>
    </source>
</evidence>
<evidence type="ECO:0000313" key="7">
    <source>
        <dbReference type="Ensembl" id="ENSSLUP00000020357.1"/>
    </source>
</evidence>
<dbReference type="GO" id="GO:0045087">
    <property type="term" value="P:innate immune response"/>
    <property type="evidence" value="ECO:0007669"/>
    <property type="project" value="UniProtKB-KW"/>
</dbReference>
<dbReference type="PANTHER" id="PTHR46985">
    <property type="entry name" value="NACHT, LRR AND PYD DOMAINS-CONTAINING PROTEIN 1"/>
    <property type="match status" value="1"/>
</dbReference>
<evidence type="ECO:0000256" key="4">
    <source>
        <dbReference type="ARBA" id="ARBA00022859"/>
    </source>
</evidence>
<evidence type="ECO:0000256" key="5">
    <source>
        <dbReference type="ARBA" id="ARBA00023198"/>
    </source>
</evidence>
<dbReference type="PANTHER" id="PTHR46985:SF2">
    <property type="entry name" value="APOPTOSIS-ASSOCIATED SPECK-LIKE PROTEIN CONTAINING A CARD"/>
    <property type="match status" value="1"/>
</dbReference>
<dbReference type="Proteomes" id="UP000694568">
    <property type="component" value="Unplaced"/>
</dbReference>
<evidence type="ECO:0000313" key="8">
    <source>
        <dbReference type="Proteomes" id="UP000694568"/>
    </source>
</evidence>
<dbReference type="SUPFAM" id="SSF47986">
    <property type="entry name" value="DEATH domain"/>
    <property type="match status" value="1"/>
</dbReference>
<dbReference type="Ensembl" id="ENSSLUT00000021007.1">
    <property type="protein sequence ID" value="ENSSLUP00000020357.1"/>
    <property type="gene ID" value="ENSSLUG00000009415.1"/>
</dbReference>
<organism evidence="7 8">
    <name type="scientific">Sander lucioperca</name>
    <name type="common">Pike-perch</name>
    <name type="synonym">Perca lucioperca</name>
    <dbReference type="NCBI Taxonomy" id="283035"/>
    <lineage>
        <taxon>Eukaryota</taxon>
        <taxon>Metazoa</taxon>
        <taxon>Chordata</taxon>
        <taxon>Craniata</taxon>
        <taxon>Vertebrata</taxon>
        <taxon>Euteleostomi</taxon>
        <taxon>Actinopterygii</taxon>
        <taxon>Neopterygii</taxon>
        <taxon>Teleostei</taxon>
        <taxon>Neoteleostei</taxon>
        <taxon>Acanthomorphata</taxon>
        <taxon>Eupercaria</taxon>
        <taxon>Perciformes</taxon>
        <taxon>Percoidei</taxon>
        <taxon>Percidae</taxon>
        <taxon>Luciopercinae</taxon>
        <taxon>Sander</taxon>
    </lineage>
</organism>
<dbReference type="GO" id="GO:0005829">
    <property type="term" value="C:cytosol"/>
    <property type="evidence" value="ECO:0007669"/>
    <property type="project" value="UniProtKB-SubCell"/>
</dbReference>
<keyword evidence="4" id="KW-0391">Immunity</keyword>
<reference evidence="7" key="1">
    <citation type="submission" date="2025-08" db="UniProtKB">
        <authorList>
            <consortium name="Ensembl"/>
        </authorList>
    </citation>
    <scope>IDENTIFICATION</scope>
</reference>
<dbReference type="GO" id="GO:0006954">
    <property type="term" value="P:inflammatory response"/>
    <property type="evidence" value="ECO:0007669"/>
    <property type="project" value="UniProtKB-KW"/>
</dbReference>